<dbReference type="EMBL" id="REFY01000003">
    <property type="protein sequence ID" value="RQG90297.1"/>
    <property type="molecule type" value="Genomic_DNA"/>
</dbReference>
<dbReference type="Gene3D" id="2.30.30.40">
    <property type="entry name" value="SH3 Domains"/>
    <property type="match status" value="1"/>
</dbReference>
<dbReference type="AlphaFoldDB" id="A0A3N6LQ03"/>
<dbReference type="GO" id="GO:0007165">
    <property type="term" value="P:signal transduction"/>
    <property type="evidence" value="ECO:0007669"/>
    <property type="project" value="InterPro"/>
</dbReference>
<feature type="domain" description="CheW-like" evidence="1">
    <location>
        <begin position="16"/>
        <end position="150"/>
    </location>
</feature>
<dbReference type="PROSITE" id="PS50851">
    <property type="entry name" value="CHEW"/>
    <property type="match status" value="1"/>
</dbReference>
<organism evidence="2 3">
    <name type="scientific">Natrarchaeobius halalkaliphilus</name>
    <dbReference type="NCBI Taxonomy" id="1679091"/>
    <lineage>
        <taxon>Archaea</taxon>
        <taxon>Methanobacteriati</taxon>
        <taxon>Methanobacteriota</taxon>
        <taxon>Stenosarchaea group</taxon>
        <taxon>Halobacteria</taxon>
        <taxon>Halobacteriales</taxon>
        <taxon>Natrialbaceae</taxon>
        <taxon>Natrarchaeobius</taxon>
    </lineage>
</organism>
<dbReference type="Gene3D" id="2.40.50.180">
    <property type="entry name" value="CheA-289, Domain 4"/>
    <property type="match status" value="1"/>
</dbReference>
<dbReference type="Proteomes" id="UP000273828">
    <property type="component" value="Unassembled WGS sequence"/>
</dbReference>
<name>A0A3N6LQ03_9EURY</name>
<dbReference type="SUPFAM" id="SSF50341">
    <property type="entry name" value="CheW-like"/>
    <property type="match status" value="1"/>
</dbReference>
<keyword evidence="3" id="KW-1185">Reference proteome</keyword>
<dbReference type="Pfam" id="PF01584">
    <property type="entry name" value="CheW"/>
    <property type="match status" value="1"/>
</dbReference>
<reference evidence="2 3" key="1">
    <citation type="submission" date="2018-10" db="EMBL/GenBank/DDBJ databases">
        <title>Natrarchaeobius chitinivorans gen. nov., sp. nov., and Natrarchaeobius haloalkaliphilus sp. nov., alkaliphilic, chitin-utilizing haloarchaea from hypersaline alkaline lakes.</title>
        <authorList>
            <person name="Sorokin D.Y."/>
            <person name="Elcheninov A.G."/>
            <person name="Kostrikina N.A."/>
            <person name="Bale N.J."/>
            <person name="Sinninghe Damste J.S."/>
            <person name="Khijniak T.V."/>
            <person name="Kublanov I.V."/>
            <person name="Toshchakov S.V."/>
        </authorList>
    </citation>
    <scope>NUCLEOTIDE SEQUENCE [LARGE SCALE GENOMIC DNA]</scope>
    <source>
        <strain evidence="2 3">AArcht-Sl</strain>
    </source>
</reference>
<protein>
    <submittedName>
        <fullName evidence="2">Chemotaxis protein CheW</fullName>
    </submittedName>
</protein>
<dbReference type="SMART" id="SM00260">
    <property type="entry name" value="CheW"/>
    <property type="match status" value="1"/>
</dbReference>
<dbReference type="GO" id="GO:0006935">
    <property type="term" value="P:chemotaxis"/>
    <property type="evidence" value="ECO:0007669"/>
    <property type="project" value="InterPro"/>
</dbReference>
<dbReference type="OrthoDB" id="115049at2157"/>
<sequence length="150" mass="16158">MSSPSSRDERAAESDRITVLPFSLGGTRYCVRVDAIESVVGVAKAGLLENAADPWAAGSTAVDGTRVRVVDLLRVIEPARSRTDDPTLLVCRETDERGAHYGWVVGTVDSTETVRTDDVVTASASAQFIEGRIERPDGAVIWLNDREING</sequence>
<evidence type="ECO:0000313" key="2">
    <source>
        <dbReference type="EMBL" id="RQG90297.1"/>
    </source>
</evidence>
<gene>
    <name evidence="2" type="ORF">EA462_09985</name>
</gene>
<accession>A0A3N6LQ03</accession>
<dbReference type="RefSeq" id="WP_124178402.1">
    <property type="nucleotide sequence ID" value="NZ_REFY01000003.1"/>
</dbReference>
<evidence type="ECO:0000313" key="3">
    <source>
        <dbReference type="Proteomes" id="UP000273828"/>
    </source>
</evidence>
<dbReference type="InterPro" id="IPR036061">
    <property type="entry name" value="CheW-like_dom_sf"/>
</dbReference>
<evidence type="ECO:0000259" key="1">
    <source>
        <dbReference type="PROSITE" id="PS50851"/>
    </source>
</evidence>
<proteinExistence type="predicted"/>
<dbReference type="InterPro" id="IPR002545">
    <property type="entry name" value="CheW-lke_dom"/>
</dbReference>
<comment type="caution">
    <text evidence="2">The sequence shown here is derived from an EMBL/GenBank/DDBJ whole genome shotgun (WGS) entry which is preliminary data.</text>
</comment>